<sequence>MRPASRPRDGLARSLIKSGAATRATDAKTFDTQAGDQFARQQWREARRKTGTMPARTVLAAMKPAVLPLDSSAELDQNIRRRRRRRQAAGLIVTIAVAIWWNWPRGDERFVGDWGLYRANRDQPSFLMRLHRNGGGWCTHLANGKSTRCKWEVNNEILTIGYGNPGSPPALLFRAQGWLQTTFGWRLWIIWAEEWRVLEIDRDTIRIRPASAGEVLEMRRIELASG</sequence>
<evidence type="ECO:0000313" key="2">
    <source>
        <dbReference type="EMBL" id="QDT56721.1"/>
    </source>
</evidence>
<protein>
    <submittedName>
        <fullName evidence="2">Uncharacterized protein</fullName>
    </submittedName>
</protein>
<proteinExistence type="predicted"/>
<dbReference type="Proteomes" id="UP000315700">
    <property type="component" value="Chromosome"/>
</dbReference>
<keyword evidence="3" id="KW-1185">Reference proteome</keyword>
<evidence type="ECO:0000313" key="3">
    <source>
        <dbReference type="Proteomes" id="UP000315700"/>
    </source>
</evidence>
<dbReference type="AlphaFoldDB" id="A0A517SKS2"/>
<dbReference type="InParanoid" id="A0A517SKS2"/>
<name>A0A517SKS2_9PLAN</name>
<organism evidence="2 3">
    <name type="scientific">Caulifigura coniformis</name>
    <dbReference type="NCBI Taxonomy" id="2527983"/>
    <lineage>
        <taxon>Bacteria</taxon>
        <taxon>Pseudomonadati</taxon>
        <taxon>Planctomycetota</taxon>
        <taxon>Planctomycetia</taxon>
        <taxon>Planctomycetales</taxon>
        <taxon>Planctomycetaceae</taxon>
        <taxon>Caulifigura</taxon>
    </lineage>
</organism>
<dbReference type="EMBL" id="CP036271">
    <property type="protein sequence ID" value="QDT56721.1"/>
    <property type="molecule type" value="Genomic_DNA"/>
</dbReference>
<evidence type="ECO:0000256" key="1">
    <source>
        <dbReference type="SAM" id="Phobius"/>
    </source>
</evidence>
<keyword evidence="1" id="KW-0472">Membrane</keyword>
<feature type="transmembrane region" description="Helical" evidence="1">
    <location>
        <begin position="87"/>
        <end position="103"/>
    </location>
</feature>
<dbReference type="KEGG" id="ccos:Pan44_47800"/>
<keyword evidence="1" id="KW-0812">Transmembrane</keyword>
<keyword evidence="1" id="KW-1133">Transmembrane helix</keyword>
<accession>A0A517SKS2</accession>
<reference evidence="2 3" key="1">
    <citation type="submission" date="2019-02" db="EMBL/GenBank/DDBJ databases">
        <title>Deep-cultivation of Planctomycetes and their phenomic and genomic characterization uncovers novel biology.</title>
        <authorList>
            <person name="Wiegand S."/>
            <person name="Jogler M."/>
            <person name="Boedeker C."/>
            <person name="Pinto D."/>
            <person name="Vollmers J."/>
            <person name="Rivas-Marin E."/>
            <person name="Kohn T."/>
            <person name="Peeters S.H."/>
            <person name="Heuer A."/>
            <person name="Rast P."/>
            <person name="Oberbeckmann S."/>
            <person name="Bunk B."/>
            <person name="Jeske O."/>
            <person name="Meyerdierks A."/>
            <person name="Storesund J.E."/>
            <person name="Kallscheuer N."/>
            <person name="Luecker S."/>
            <person name="Lage O.M."/>
            <person name="Pohl T."/>
            <person name="Merkel B.J."/>
            <person name="Hornburger P."/>
            <person name="Mueller R.-W."/>
            <person name="Bruemmer F."/>
            <person name="Labrenz M."/>
            <person name="Spormann A.M."/>
            <person name="Op den Camp H."/>
            <person name="Overmann J."/>
            <person name="Amann R."/>
            <person name="Jetten M.S.M."/>
            <person name="Mascher T."/>
            <person name="Medema M.H."/>
            <person name="Devos D.P."/>
            <person name="Kaster A.-K."/>
            <person name="Ovreas L."/>
            <person name="Rohde M."/>
            <person name="Galperin M.Y."/>
            <person name="Jogler C."/>
        </authorList>
    </citation>
    <scope>NUCLEOTIDE SEQUENCE [LARGE SCALE GENOMIC DNA]</scope>
    <source>
        <strain evidence="2 3">Pan44</strain>
    </source>
</reference>
<gene>
    <name evidence="2" type="ORF">Pan44_47800</name>
</gene>